<accession>A0AAV4NM25</accession>
<dbReference type="EMBL" id="BPLR01003547">
    <property type="protein sequence ID" value="GIX85847.1"/>
    <property type="molecule type" value="Genomic_DNA"/>
</dbReference>
<feature type="region of interest" description="Disordered" evidence="1">
    <location>
        <begin position="1"/>
        <end position="23"/>
    </location>
</feature>
<dbReference type="AlphaFoldDB" id="A0AAV4NM25"/>
<evidence type="ECO:0000313" key="2">
    <source>
        <dbReference type="EMBL" id="GIX85847.1"/>
    </source>
</evidence>
<reference evidence="2 3" key="1">
    <citation type="submission" date="2021-06" db="EMBL/GenBank/DDBJ databases">
        <title>Caerostris extrusa draft genome.</title>
        <authorList>
            <person name="Kono N."/>
            <person name="Arakawa K."/>
        </authorList>
    </citation>
    <scope>NUCLEOTIDE SEQUENCE [LARGE SCALE GENOMIC DNA]</scope>
</reference>
<protein>
    <submittedName>
        <fullName evidence="2">Uncharacterized protein</fullName>
    </submittedName>
</protein>
<gene>
    <name evidence="2" type="ORF">CEXT_554391</name>
</gene>
<proteinExistence type="predicted"/>
<keyword evidence="3" id="KW-1185">Reference proteome</keyword>
<evidence type="ECO:0000313" key="3">
    <source>
        <dbReference type="Proteomes" id="UP001054945"/>
    </source>
</evidence>
<evidence type="ECO:0000256" key="1">
    <source>
        <dbReference type="SAM" id="MobiDB-lite"/>
    </source>
</evidence>
<comment type="caution">
    <text evidence="2">The sequence shown here is derived from an EMBL/GenBank/DDBJ whole genome shotgun (WGS) entry which is preliminary data.</text>
</comment>
<sequence length="81" mass="9961">MLNSTKKDQFPEVNENRVSEHTRRDARQVTKLVYFRKEFNMWTEEQRQIEIYESTKFVEHEERRIAYFKVNTIGPSVYETK</sequence>
<organism evidence="2 3">
    <name type="scientific">Caerostris extrusa</name>
    <name type="common">Bark spider</name>
    <name type="synonym">Caerostris bankana</name>
    <dbReference type="NCBI Taxonomy" id="172846"/>
    <lineage>
        <taxon>Eukaryota</taxon>
        <taxon>Metazoa</taxon>
        <taxon>Ecdysozoa</taxon>
        <taxon>Arthropoda</taxon>
        <taxon>Chelicerata</taxon>
        <taxon>Arachnida</taxon>
        <taxon>Araneae</taxon>
        <taxon>Araneomorphae</taxon>
        <taxon>Entelegynae</taxon>
        <taxon>Araneoidea</taxon>
        <taxon>Araneidae</taxon>
        <taxon>Caerostris</taxon>
    </lineage>
</organism>
<dbReference type="Proteomes" id="UP001054945">
    <property type="component" value="Unassembled WGS sequence"/>
</dbReference>
<name>A0AAV4NM25_CAEEX</name>